<dbReference type="EMBL" id="LAVV01009657">
    <property type="protein sequence ID" value="KNZ50217.1"/>
    <property type="molecule type" value="Genomic_DNA"/>
</dbReference>
<comment type="caution">
    <text evidence="1">The sequence shown here is derived from an EMBL/GenBank/DDBJ whole genome shotgun (WGS) entry which is preliminary data.</text>
</comment>
<dbReference type="AlphaFoldDB" id="A0A0L6UPP0"/>
<organism evidence="1 2">
    <name type="scientific">Puccinia sorghi</name>
    <dbReference type="NCBI Taxonomy" id="27349"/>
    <lineage>
        <taxon>Eukaryota</taxon>
        <taxon>Fungi</taxon>
        <taxon>Dikarya</taxon>
        <taxon>Basidiomycota</taxon>
        <taxon>Pucciniomycotina</taxon>
        <taxon>Pucciniomycetes</taxon>
        <taxon>Pucciniales</taxon>
        <taxon>Pucciniaceae</taxon>
        <taxon>Puccinia</taxon>
    </lineage>
</organism>
<accession>A0A0L6UPP0</accession>
<reference evidence="1 2" key="1">
    <citation type="submission" date="2015-08" db="EMBL/GenBank/DDBJ databases">
        <title>Next Generation Sequencing and Analysis of the Genome of Puccinia sorghi L Schw, the Causal Agent of Maize Common Rust.</title>
        <authorList>
            <person name="Rochi L."/>
            <person name="Burguener G."/>
            <person name="Darino M."/>
            <person name="Turjanski A."/>
            <person name="Kreff E."/>
            <person name="Dieguez M.J."/>
            <person name="Sacco F."/>
        </authorList>
    </citation>
    <scope>NUCLEOTIDE SEQUENCE [LARGE SCALE GENOMIC DNA]</scope>
    <source>
        <strain evidence="1 2">RO10H11247</strain>
    </source>
</reference>
<dbReference type="Proteomes" id="UP000037035">
    <property type="component" value="Unassembled WGS sequence"/>
</dbReference>
<dbReference type="VEuPathDB" id="FungiDB:VP01_453g9"/>
<dbReference type="STRING" id="27349.A0A0L6UPP0"/>
<dbReference type="PANTHER" id="PTHR31912">
    <property type="entry name" value="IP13529P"/>
    <property type="match status" value="1"/>
</dbReference>
<proteinExistence type="predicted"/>
<name>A0A0L6UPP0_9BASI</name>
<dbReference type="OrthoDB" id="6152038at2759"/>
<evidence type="ECO:0000313" key="2">
    <source>
        <dbReference type="Proteomes" id="UP000037035"/>
    </source>
</evidence>
<gene>
    <name evidence="1" type="ORF">VP01_453g9</name>
</gene>
<evidence type="ECO:0000313" key="1">
    <source>
        <dbReference type="EMBL" id="KNZ50217.1"/>
    </source>
</evidence>
<dbReference type="PANTHER" id="PTHR31912:SF34">
    <property type="entry name" value="NOTOCHORD-RELATED PROTEIN"/>
    <property type="match status" value="1"/>
</dbReference>
<keyword evidence="2" id="KW-1185">Reference proteome</keyword>
<sequence length="844" mass="98532">MRLVRINSVRHERKTTNAQQPRGALDQIVFMEREDFLDQPLDSGTKGIESNEWIDWLYNDLDNVDVDVGANKDQEEPDEPLTKVNDTWYPFKNKMVISSGYISRTFWIAYHWITSRSVYYTIRAVLQSLFQLKIPAWTTICWAQAPSLGVKKLSEMCSQKRREDLPSNMRPQICINNQQHFYIFEPLETFQNQLYVPIFFYTFKHEPFAKFIQPQLQKINDAKFKNNYSKITLYTNQPLSTLCQQKMYEINENTQLYEEISLPNPWHIKADGKVIRHMYSDDTSGNISKQCNKHISFLFTLSGLPPNITNQEYNFHFLSTSNRADVLEIAGQILKESNEMTLNGFESYDITIGQPFLVISIMLLFLADSPMHAKITNTPIPGASLNPCRMFFTLQKKLDQLHDAAVEQVFFSVLHAPQQINKKSLSYLLQFLELGPNRSPEPSEDDITKLLNPFLKLQALMVARKHPWRYCIFFSLEAKRKEEASRIDGALPIIQHQLLEYLTFEAKLPDQPLTISGLQVPTYQSELKQNIQFFISHIIKFTTQWINKPQFQILLHLPCSILEFGPAFFYTGKRYCGIIFKLSVLELSIIWRCHMLDFFNKNLTIQKSIGYNPELSFPVKKYTFEKTLTSKLHELPILESLSLKFPTSKIHQISALQLYRHEEVNKSYFFLASLKYVGFVCSIWNAGGCFFVHVSKMEWQLNVDLFYIMRPFIKTSEVHFQDIKSTLNLQHDCHQGKCQVTKTRSTRIERLNTTIKMPEVQHQDETFFIRNSASLHAPEDHHILADLPHNILCPNKLPRPTLPTLLRIALLRHQQKHQTEKLLDFHKILMKFLTSNISFLMIDL</sequence>
<protein>
    <submittedName>
        <fullName evidence="1">Uncharacterized protein</fullName>
    </submittedName>
</protein>